<name>A0A6P6YC24_DERPT</name>
<accession>A0A6P6YC24</accession>
<reference evidence="4" key="1">
    <citation type="submission" date="2025-08" db="UniProtKB">
        <authorList>
            <consortium name="RefSeq"/>
        </authorList>
    </citation>
    <scope>IDENTIFICATION</scope>
    <source>
        <strain evidence="4">Airmid</strain>
    </source>
</reference>
<feature type="domain" description="DNA2/NAM7 helicase helicase" evidence="1">
    <location>
        <begin position="240"/>
        <end position="311"/>
    </location>
</feature>
<dbReference type="KEGG" id="dpte:113796165"/>
<dbReference type="CDD" id="cd18042">
    <property type="entry name" value="DEXXQc_SETX"/>
    <property type="match status" value="1"/>
</dbReference>
<dbReference type="Gene3D" id="3.40.50.300">
    <property type="entry name" value="P-loop containing nucleotide triphosphate hydrolases"/>
    <property type="match status" value="2"/>
</dbReference>
<proteinExistence type="predicted"/>
<dbReference type="Pfam" id="PF13087">
    <property type="entry name" value="AAA_12"/>
    <property type="match status" value="1"/>
</dbReference>
<dbReference type="OrthoDB" id="2285229at2759"/>
<dbReference type="AlphaFoldDB" id="A0A6P6YC24"/>
<dbReference type="SUPFAM" id="SSF52540">
    <property type="entry name" value="P-loop containing nucleoside triphosphate hydrolases"/>
    <property type="match status" value="2"/>
</dbReference>
<dbReference type="GO" id="GO:0004386">
    <property type="term" value="F:helicase activity"/>
    <property type="evidence" value="ECO:0007669"/>
    <property type="project" value="UniProtKB-KW"/>
</dbReference>
<sequence length="414" mass="46280">MNWLANALVNPGLVTWTMTKVLNMSTLFRERFIIPPALLKIFETKFNDSQLEAIKECTKYEGVSLIQGPPGTGKTSTISAITSLLLSAEDIFTVDVKENNVPKQICEKPNSNKSERSGFILKGSNWIDENIMTLDECFSYHPSSPSSQSVIRLVNQNLAKNTKKILICAPSNAAVDEIMRRLVSDPRLNGGIYNKKGTLYTPNVIRIGPGYHKELKKWSLNERLSQLKSVGKMISIDHFSRKLIQESSIICCTLSIAGSRILTPFIGAIDTVIVDEASQCVEASNLIPLKLDPKRVILVGDPKQLPATVFSVVALSLNYDRSLFQRLQELNFKTVLLQTQYRMHPRISAFPNNKFYKGQLKDAHDLVNSLKPLIDYYKLPLFAPLVFINISGVETKSTNSYINVLEVIESSEPA</sequence>
<dbReference type="Proteomes" id="UP000515146">
    <property type="component" value="Unplaced"/>
</dbReference>
<keyword evidence="4" id="KW-0378">Hydrolase</keyword>
<evidence type="ECO:0000259" key="2">
    <source>
        <dbReference type="Pfam" id="PF13087"/>
    </source>
</evidence>
<keyword evidence="4" id="KW-0067">ATP-binding</keyword>
<feature type="domain" description="DNA2/NAM7 helicase helicase" evidence="1">
    <location>
        <begin position="45"/>
        <end position="229"/>
    </location>
</feature>
<keyword evidence="4" id="KW-0547">Nucleotide-binding</keyword>
<dbReference type="PANTHER" id="PTHR10887">
    <property type="entry name" value="DNA2/NAM7 HELICASE FAMILY"/>
    <property type="match status" value="1"/>
</dbReference>
<dbReference type="InterPro" id="IPR045055">
    <property type="entry name" value="DNA2/NAM7-like"/>
</dbReference>
<dbReference type="InterPro" id="IPR041677">
    <property type="entry name" value="DNA2/NAM7_AAA_11"/>
</dbReference>
<protein>
    <submittedName>
        <fullName evidence="4">Probable helicase DDB_G0274399</fullName>
    </submittedName>
</protein>
<dbReference type="RefSeq" id="XP_027202204.1">
    <property type="nucleotide sequence ID" value="XM_027346403.1"/>
</dbReference>
<dbReference type="PANTHER" id="PTHR10887:SF495">
    <property type="entry name" value="HELICASE SENATAXIN ISOFORM X1-RELATED"/>
    <property type="match status" value="1"/>
</dbReference>
<keyword evidence="4" id="KW-0347">Helicase</keyword>
<evidence type="ECO:0000313" key="4">
    <source>
        <dbReference type="RefSeq" id="XP_027202204.1"/>
    </source>
</evidence>
<dbReference type="Pfam" id="PF13086">
    <property type="entry name" value="AAA_11"/>
    <property type="match status" value="2"/>
</dbReference>
<dbReference type="InParanoid" id="A0A6P6YC24"/>
<feature type="domain" description="DNA2/NAM7 helicase-like C-terminal" evidence="2">
    <location>
        <begin position="319"/>
        <end position="407"/>
    </location>
</feature>
<keyword evidence="3" id="KW-1185">Reference proteome</keyword>
<gene>
    <name evidence="4" type="primary">LOC113796165</name>
</gene>
<organism evidence="3 4">
    <name type="scientific">Dermatophagoides pteronyssinus</name>
    <name type="common">European house dust mite</name>
    <dbReference type="NCBI Taxonomy" id="6956"/>
    <lineage>
        <taxon>Eukaryota</taxon>
        <taxon>Metazoa</taxon>
        <taxon>Ecdysozoa</taxon>
        <taxon>Arthropoda</taxon>
        <taxon>Chelicerata</taxon>
        <taxon>Arachnida</taxon>
        <taxon>Acari</taxon>
        <taxon>Acariformes</taxon>
        <taxon>Sarcoptiformes</taxon>
        <taxon>Astigmata</taxon>
        <taxon>Psoroptidia</taxon>
        <taxon>Analgoidea</taxon>
        <taxon>Pyroglyphidae</taxon>
        <taxon>Dermatophagoidinae</taxon>
        <taxon>Dermatophagoides</taxon>
    </lineage>
</organism>
<dbReference type="InterPro" id="IPR027417">
    <property type="entry name" value="P-loop_NTPase"/>
</dbReference>
<dbReference type="InterPro" id="IPR041679">
    <property type="entry name" value="DNA2/NAM7-like_C"/>
</dbReference>
<evidence type="ECO:0000313" key="3">
    <source>
        <dbReference type="Proteomes" id="UP000515146"/>
    </source>
</evidence>
<evidence type="ECO:0000259" key="1">
    <source>
        <dbReference type="Pfam" id="PF13086"/>
    </source>
</evidence>